<dbReference type="PANTHER" id="PTHR42901">
    <property type="entry name" value="ALCOHOL DEHYDROGENASE"/>
    <property type="match status" value="1"/>
</dbReference>
<evidence type="ECO:0000256" key="3">
    <source>
        <dbReference type="SAM" id="Phobius"/>
    </source>
</evidence>
<comment type="similarity">
    <text evidence="1">Belongs to the short-chain dehydrogenases/reductases (SDR) family.</text>
</comment>
<dbReference type="PRINTS" id="PR00081">
    <property type="entry name" value="GDHRDH"/>
</dbReference>
<dbReference type="EMBL" id="SAWZ01000003">
    <property type="protein sequence ID" value="RXR06576.1"/>
    <property type="molecule type" value="Genomic_DNA"/>
</dbReference>
<accession>A0A4V1N195</accession>
<dbReference type="OrthoDB" id="9810734at2"/>
<keyword evidence="2" id="KW-0560">Oxidoreductase</keyword>
<keyword evidence="6" id="KW-1185">Reference proteome</keyword>
<dbReference type="SMART" id="SM00822">
    <property type="entry name" value="PKS_KR"/>
    <property type="match status" value="1"/>
</dbReference>
<organism evidence="5 6">
    <name type="scientific">Pseudoxanthomonas composti</name>
    <dbReference type="NCBI Taxonomy" id="2137479"/>
    <lineage>
        <taxon>Bacteria</taxon>
        <taxon>Pseudomonadati</taxon>
        <taxon>Pseudomonadota</taxon>
        <taxon>Gammaproteobacteria</taxon>
        <taxon>Lysobacterales</taxon>
        <taxon>Lysobacteraceae</taxon>
        <taxon>Pseudoxanthomonas</taxon>
    </lineage>
</organism>
<feature type="transmembrane region" description="Helical" evidence="3">
    <location>
        <begin position="22"/>
        <end position="45"/>
    </location>
</feature>
<dbReference type="SUPFAM" id="SSF51735">
    <property type="entry name" value="NAD(P)-binding Rossmann-fold domains"/>
    <property type="match status" value="1"/>
</dbReference>
<reference evidence="5 6" key="1">
    <citation type="submission" date="2019-01" db="EMBL/GenBank/DDBJ databases">
        <title>Pseudoxanthomonas composti sp. nov., isolated from compost.</title>
        <authorList>
            <person name="Yang G."/>
        </authorList>
    </citation>
    <scope>NUCLEOTIDE SEQUENCE [LARGE SCALE GENOMIC DNA]</scope>
    <source>
        <strain evidence="5 6">GSS15</strain>
    </source>
</reference>
<dbReference type="InterPro" id="IPR057326">
    <property type="entry name" value="KR_dom"/>
</dbReference>
<gene>
    <name evidence="5" type="ORF">EPA99_08025</name>
</gene>
<dbReference type="GO" id="GO:0016491">
    <property type="term" value="F:oxidoreductase activity"/>
    <property type="evidence" value="ECO:0007669"/>
    <property type="project" value="UniProtKB-KW"/>
</dbReference>
<dbReference type="InterPro" id="IPR036291">
    <property type="entry name" value="NAD(P)-bd_dom_sf"/>
</dbReference>
<dbReference type="PIRSF" id="PIRSF000126">
    <property type="entry name" value="11-beta-HSD1"/>
    <property type="match status" value="1"/>
</dbReference>
<keyword evidence="3" id="KW-0472">Membrane</keyword>
<evidence type="ECO:0000256" key="2">
    <source>
        <dbReference type="ARBA" id="ARBA00023002"/>
    </source>
</evidence>
<dbReference type="Pfam" id="PF00106">
    <property type="entry name" value="adh_short"/>
    <property type="match status" value="1"/>
</dbReference>
<name>A0A4V1N195_9GAMM</name>
<evidence type="ECO:0000256" key="1">
    <source>
        <dbReference type="ARBA" id="ARBA00006484"/>
    </source>
</evidence>
<sequence>MSHRPRRRVSCRELRMSFRQDVATRWAIVTGASGGLGLAFAWSLARRGYSLVLIARSEAKLRALAQQILVEYPHLQVHVHPKDLGRPDAAAELMTALAGMQIVPTVLVNNAGRGLMGPLIGQDAATLRAMIELNVQSLVELSLLAARAMSTRSEGYILQVASMAALGPTPGLAAYGASKAFVRSFGEALHAELAPRITVTTFLPGLMDTGFNAAAGGYEAPGWARATVITPKQAVEIGLDALFKHRSSVISGRLNRLMAAIGRFTPRRSQARMLARQMPQ</sequence>
<dbReference type="PANTHER" id="PTHR42901:SF1">
    <property type="entry name" value="ALCOHOL DEHYDROGENASE"/>
    <property type="match status" value="1"/>
</dbReference>
<proteinExistence type="inferred from homology"/>
<dbReference type="Gene3D" id="3.40.50.720">
    <property type="entry name" value="NAD(P)-binding Rossmann-like Domain"/>
    <property type="match status" value="1"/>
</dbReference>
<dbReference type="InterPro" id="IPR020904">
    <property type="entry name" value="Sc_DH/Rdtase_CS"/>
</dbReference>
<evidence type="ECO:0000313" key="6">
    <source>
        <dbReference type="Proteomes" id="UP000289784"/>
    </source>
</evidence>
<dbReference type="InterPro" id="IPR002347">
    <property type="entry name" value="SDR_fam"/>
</dbReference>
<dbReference type="AlphaFoldDB" id="A0A4V1N195"/>
<evidence type="ECO:0000313" key="5">
    <source>
        <dbReference type="EMBL" id="RXR06576.1"/>
    </source>
</evidence>
<dbReference type="PROSITE" id="PS00061">
    <property type="entry name" value="ADH_SHORT"/>
    <property type="match status" value="1"/>
</dbReference>
<feature type="domain" description="Ketoreductase" evidence="4">
    <location>
        <begin position="25"/>
        <end position="210"/>
    </location>
</feature>
<dbReference type="Proteomes" id="UP000289784">
    <property type="component" value="Unassembled WGS sequence"/>
</dbReference>
<keyword evidence="3" id="KW-0812">Transmembrane</keyword>
<keyword evidence="3" id="KW-1133">Transmembrane helix</keyword>
<protein>
    <submittedName>
        <fullName evidence="5">SDR family NAD(P)-dependent oxidoreductase</fullName>
    </submittedName>
</protein>
<evidence type="ECO:0000259" key="4">
    <source>
        <dbReference type="SMART" id="SM00822"/>
    </source>
</evidence>
<comment type="caution">
    <text evidence="5">The sequence shown here is derived from an EMBL/GenBank/DDBJ whole genome shotgun (WGS) entry which is preliminary data.</text>
</comment>